<organism evidence="1 2">
    <name type="scientific">Trifolium subterraneum</name>
    <name type="common">Subterranean clover</name>
    <dbReference type="NCBI Taxonomy" id="3900"/>
    <lineage>
        <taxon>Eukaryota</taxon>
        <taxon>Viridiplantae</taxon>
        <taxon>Streptophyta</taxon>
        <taxon>Embryophyta</taxon>
        <taxon>Tracheophyta</taxon>
        <taxon>Spermatophyta</taxon>
        <taxon>Magnoliopsida</taxon>
        <taxon>eudicotyledons</taxon>
        <taxon>Gunneridae</taxon>
        <taxon>Pentapetalae</taxon>
        <taxon>rosids</taxon>
        <taxon>fabids</taxon>
        <taxon>Fabales</taxon>
        <taxon>Fabaceae</taxon>
        <taxon>Papilionoideae</taxon>
        <taxon>50 kb inversion clade</taxon>
        <taxon>NPAAA clade</taxon>
        <taxon>Hologalegina</taxon>
        <taxon>IRL clade</taxon>
        <taxon>Trifolieae</taxon>
        <taxon>Trifolium</taxon>
    </lineage>
</organism>
<evidence type="ECO:0000313" key="2">
    <source>
        <dbReference type="Proteomes" id="UP000242715"/>
    </source>
</evidence>
<protein>
    <submittedName>
        <fullName evidence="1">Uncharacterized protein</fullName>
    </submittedName>
</protein>
<dbReference type="EMBL" id="DF973460">
    <property type="protein sequence ID" value="GAU31592.1"/>
    <property type="molecule type" value="Genomic_DNA"/>
</dbReference>
<accession>A0A2Z6N3Y7</accession>
<gene>
    <name evidence="1" type="ORF">TSUD_54160</name>
</gene>
<name>A0A2Z6N3Y7_TRISU</name>
<evidence type="ECO:0000313" key="1">
    <source>
        <dbReference type="EMBL" id="GAU31592.1"/>
    </source>
</evidence>
<keyword evidence="2" id="KW-1185">Reference proteome</keyword>
<reference evidence="2" key="1">
    <citation type="journal article" date="2017" name="Front. Plant Sci.">
        <title>Climate Clever Clovers: New Paradigm to Reduce the Environmental Footprint of Ruminants by Breeding Low Methanogenic Forages Utilizing Haplotype Variation.</title>
        <authorList>
            <person name="Kaur P."/>
            <person name="Appels R."/>
            <person name="Bayer P.E."/>
            <person name="Keeble-Gagnere G."/>
            <person name="Wang J."/>
            <person name="Hirakawa H."/>
            <person name="Shirasawa K."/>
            <person name="Vercoe P."/>
            <person name="Stefanova K."/>
            <person name="Durmic Z."/>
            <person name="Nichols P."/>
            <person name="Revell C."/>
            <person name="Isobe S.N."/>
            <person name="Edwards D."/>
            <person name="Erskine W."/>
        </authorList>
    </citation>
    <scope>NUCLEOTIDE SEQUENCE [LARGE SCALE GENOMIC DNA]</scope>
    <source>
        <strain evidence="2">cv. Daliak</strain>
    </source>
</reference>
<sequence length="64" mass="7014">MMGKISFGAPPIYSSSLKPKMGLLDFLDFVLASTLKKRISFILLFNVSLDGPLGGQFTAFLLFL</sequence>
<dbReference type="AlphaFoldDB" id="A0A2Z6N3Y7"/>
<proteinExistence type="predicted"/>
<dbReference type="Proteomes" id="UP000242715">
    <property type="component" value="Unassembled WGS sequence"/>
</dbReference>